<sequence length="98" mass="11422">MKGFNVYKWTMQGGGIAFSFYCPFCHEEHYINEVTNDLCDRTEGLHFPFGPHGYWHADGDVVGRFYVKKGKIVDVEGDITYVDDEKELRNWGPILHYL</sequence>
<accession>A0A7V4TE96</accession>
<proteinExistence type="predicted"/>
<name>A0A7V4TE96_9BACT</name>
<reference evidence="1" key="1">
    <citation type="journal article" date="2020" name="mSystems">
        <title>Genome- and Community-Level Interaction Insights into Carbon Utilization and Element Cycling Functions of Hydrothermarchaeota in Hydrothermal Sediment.</title>
        <authorList>
            <person name="Zhou Z."/>
            <person name="Liu Y."/>
            <person name="Xu W."/>
            <person name="Pan J."/>
            <person name="Luo Z.H."/>
            <person name="Li M."/>
        </authorList>
    </citation>
    <scope>NUCLEOTIDE SEQUENCE [LARGE SCALE GENOMIC DNA]</scope>
    <source>
        <strain evidence="1">SpSt-82</strain>
    </source>
</reference>
<dbReference type="AlphaFoldDB" id="A0A7V4TE96"/>
<comment type="caution">
    <text evidence="1">The sequence shown here is derived from an EMBL/GenBank/DDBJ whole genome shotgun (WGS) entry which is preliminary data.</text>
</comment>
<organism evidence="1">
    <name type="scientific">Candidatus Caldatribacterium saccharofermentans</name>
    <dbReference type="NCBI Taxonomy" id="1454753"/>
    <lineage>
        <taxon>Bacteria</taxon>
        <taxon>Pseudomonadati</taxon>
        <taxon>Atribacterota</taxon>
        <taxon>Atribacteria</taxon>
        <taxon>Atribacterales</taxon>
        <taxon>Candidatus Caldatribacteriaceae</taxon>
        <taxon>Candidatus Caldatribacterium</taxon>
    </lineage>
</organism>
<evidence type="ECO:0000313" key="1">
    <source>
        <dbReference type="EMBL" id="HGY38236.1"/>
    </source>
</evidence>
<protein>
    <submittedName>
        <fullName evidence="1">Uncharacterized protein</fullName>
    </submittedName>
</protein>
<gene>
    <name evidence="1" type="ORF">ENW11_00270</name>
</gene>
<dbReference type="RefSeq" id="WP_427365662.1">
    <property type="nucleotide sequence ID" value="NZ_CP187957.1"/>
</dbReference>
<dbReference type="EMBL" id="DTIY01000004">
    <property type="protein sequence ID" value="HGY38236.1"/>
    <property type="molecule type" value="Genomic_DNA"/>
</dbReference>